<dbReference type="PIRSF" id="PIRSF029171">
    <property type="entry name" value="Esterase_LipA"/>
    <property type="match status" value="1"/>
</dbReference>
<evidence type="ECO:0000256" key="1">
    <source>
        <dbReference type="ARBA" id="ARBA00022801"/>
    </source>
</evidence>
<reference evidence="3 4" key="1">
    <citation type="submission" date="2020-01" db="EMBL/GenBank/DDBJ databases">
        <title>Aspergillus terreus IFO 6365 whole genome shotgun sequence.</title>
        <authorList>
            <person name="Kanamasa S."/>
            <person name="Takahashi H."/>
        </authorList>
    </citation>
    <scope>NUCLEOTIDE SEQUENCE [LARGE SCALE GENOMIC DNA]</scope>
    <source>
        <strain evidence="3 4">IFO 6365</strain>
    </source>
</reference>
<evidence type="ECO:0000313" key="3">
    <source>
        <dbReference type="EMBL" id="GFF17428.1"/>
    </source>
</evidence>
<keyword evidence="2" id="KW-0732">Signal</keyword>
<organism evidence="3 4">
    <name type="scientific">Aspergillus terreus</name>
    <dbReference type="NCBI Taxonomy" id="33178"/>
    <lineage>
        <taxon>Eukaryota</taxon>
        <taxon>Fungi</taxon>
        <taxon>Dikarya</taxon>
        <taxon>Ascomycota</taxon>
        <taxon>Pezizomycotina</taxon>
        <taxon>Eurotiomycetes</taxon>
        <taxon>Eurotiomycetidae</taxon>
        <taxon>Eurotiales</taxon>
        <taxon>Aspergillaceae</taxon>
        <taxon>Aspergillus</taxon>
        <taxon>Aspergillus subgen. Circumdati</taxon>
    </lineage>
</organism>
<dbReference type="SUPFAM" id="SSF53474">
    <property type="entry name" value="alpha/beta-Hydrolases"/>
    <property type="match status" value="1"/>
</dbReference>
<sequence length="447" mass="48268">MSAINMRSVIAACLVLLVAANPIPPSQDPWYDQPDDIASYSPGDLIRFREIPAQLQPFLSSIPANVSTKAAYQYFYRTTDSLGDPVGAVVTLIEPYDSDSSKLLAYQTPYDSASLDCSPSYTVQARTSDGFGGFSLPKTNTSTDIPFIAAALNKGWWVLTTDYEGLEAQFTAGLQSGHATLDSIRVVLKEAPRVGLSKDPRYALWGYSGGALASAWAAELQPTYAPELDFAGIALGGLTPNVSSVLETINNSSFTGLAFSGIYGQAKAYPNLTTWLDQNLLPEKADKFWAAANSCLSGAGDVGGNEDMYTYFKDGKESFYDPVPQSIFHYSGQMGIRDTPTVPLFVYKAVGDEVSPVEDTDMLVEKYCAQGARIEYHRDWVGEHVSEAIAGSASAMNWVSERLNGEDVDEGCRTKQVVLSELDPATVLTLGEEIFAFLQSILGGMLG</sequence>
<dbReference type="InterPro" id="IPR029058">
    <property type="entry name" value="AB_hydrolase_fold"/>
</dbReference>
<comment type="caution">
    <text evidence="3">The sequence shown here is derived from an EMBL/GenBank/DDBJ whole genome shotgun (WGS) entry which is preliminary data.</text>
</comment>
<evidence type="ECO:0000313" key="4">
    <source>
        <dbReference type="Proteomes" id="UP000452235"/>
    </source>
</evidence>
<dbReference type="Pfam" id="PF03583">
    <property type="entry name" value="LIP"/>
    <property type="match status" value="1"/>
</dbReference>
<keyword evidence="4" id="KW-1185">Reference proteome</keyword>
<dbReference type="AlphaFoldDB" id="A0A5M3YXV0"/>
<evidence type="ECO:0000256" key="2">
    <source>
        <dbReference type="PIRNR" id="PIRNR029171"/>
    </source>
</evidence>
<dbReference type="EMBL" id="BLJY01000006">
    <property type="protein sequence ID" value="GFF17428.1"/>
    <property type="molecule type" value="Genomic_DNA"/>
</dbReference>
<feature type="chain" id="PRO_5040558477" evidence="2">
    <location>
        <begin position="21"/>
        <end position="447"/>
    </location>
</feature>
<dbReference type="GO" id="GO:0016042">
    <property type="term" value="P:lipid catabolic process"/>
    <property type="evidence" value="ECO:0007669"/>
    <property type="project" value="UniProtKB-UniRule"/>
</dbReference>
<dbReference type="Proteomes" id="UP000452235">
    <property type="component" value="Unassembled WGS sequence"/>
</dbReference>
<comment type="similarity">
    <text evidence="2">Belongs to the AB hydrolase superfamily. Lipase family.</text>
</comment>
<dbReference type="GO" id="GO:0004806">
    <property type="term" value="F:triacylglycerol lipase activity"/>
    <property type="evidence" value="ECO:0007669"/>
    <property type="project" value="UniProtKB-UniRule"/>
</dbReference>
<dbReference type="VEuPathDB" id="FungiDB:ATEG_03550"/>
<accession>A0A5M3YXV0</accession>
<feature type="signal peptide" evidence="2">
    <location>
        <begin position="1"/>
        <end position="20"/>
    </location>
</feature>
<proteinExistence type="inferred from homology"/>
<dbReference type="PANTHER" id="PTHR34853:SF5">
    <property type="entry name" value="LIP-DOMAIN-CONTAINING PROTEIN-RELATED"/>
    <property type="match status" value="1"/>
</dbReference>
<gene>
    <name evidence="3" type="ORF">ATEIFO6365_0006077600</name>
</gene>
<name>A0A5M3YXV0_ASPTE</name>
<dbReference type="PANTHER" id="PTHR34853">
    <property type="match status" value="1"/>
</dbReference>
<keyword evidence="1" id="KW-0378">Hydrolase</keyword>
<dbReference type="Gene3D" id="3.40.50.1820">
    <property type="entry name" value="alpha/beta hydrolase"/>
    <property type="match status" value="1"/>
</dbReference>
<protein>
    <submittedName>
        <fullName evidence="3">LIP-domain-containing protein</fullName>
    </submittedName>
</protein>
<dbReference type="OrthoDB" id="2373480at2759"/>
<dbReference type="Gene3D" id="1.10.260.130">
    <property type="match status" value="1"/>
</dbReference>
<dbReference type="InterPro" id="IPR005152">
    <property type="entry name" value="Lipase_secreted"/>
</dbReference>